<dbReference type="AlphaFoldDB" id="A0A6N9TNC0"/>
<proteinExistence type="predicted"/>
<name>A0A6N9TNC0_DISTH</name>
<protein>
    <submittedName>
        <fullName evidence="2">HDOD domain-containing protein</fullName>
    </submittedName>
</protein>
<dbReference type="PANTHER" id="PTHR33525">
    <property type="match status" value="1"/>
</dbReference>
<dbReference type="InterPro" id="IPR013976">
    <property type="entry name" value="HDOD"/>
</dbReference>
<evidence type="ECO:0000313" key="3">
    <source>
        <dbReference type="Proteomes" id="UP000469346"/>
    </source>
</evidence>
<dbReference type="EMBL" id="JAAGRR010000009">
    <property type="protein sequence ID" value="NDY41573.1"/>
    <property type="molecule type" value="Genomic_DNA"/>
</dbReference>
<comment type="caution">
    <text evidence="2">The sequence shown here is derived from an EMBL/GenBank/DDBJ whole genome shotgun (WGS) entry which is preliminary data.</text>
</comment>
<dbReference type="PANTHER" id="PTHR33525:SF3">
    <property type="entry name" value="RIBONUCLEASE Y"/>
    <property type="match status" value="1"/>
</dbReference>
<dbReference type="PROSITE" id="PS51833">
    <property type="entry name" value="HDOD"/>
    <property type="match status" value="1"/>
</dbReference>
<dbReference type="Gene3D" id="1.10.3210.10">
    <property type="entry name" value="Hypothetical protein af1432"/>
    <property type="match status" value="1"/>
</dbReference>
<dbReference type="InterPro" id="IPR052340">
    <property type="entry name" value="RNase_Y/CdgJ"/>
</dbReference>
<dbReference type="Proteomes" id="UP000469346">
    <property type="component" value="Unassembled WGS sequence"/>
</dbReference>
<evidence type="ECO:0000313" key="2">
    <source>
        <dbReference type="EMBL" id="NDY41573.1"/>
    </source>
</evidence>
<accession>A0A6N9TNC0</accession>
<dbReference type="RefSeq" id="WP_163297731.1">
    <property type="nucleotide sequence ID" value="NZ_JAAGRR010000009.1"/>
</dbReference>
<organism evidence="2 3">
    <name type="scientific">Dissulfurirhabdus thermomarina</name>
    <dbReference type="NCBI Taxonomy" id="1765737"/>
    <lineage>
        <taxon>Bacteria</taxon>
        <taxon>Deltaproteobacteria</taxon>
        <taxon>Dissulfurirhabdaceae</taxon>
        <taxon>Dissulfurirhabdus</taxon>
    </lineage>
</organism>
<dbReference type="Pfam" id="PF08668">
    <property type="entry name" value="HDOD"/>
    <property type="match status" value="1"/>
</dbReference>
<reference evidence="2 3" key="1">
    <citation type="submission" date="2020-02" db="EMBL/GenBank/DDBJ databases">
        <title>Comparative genomics of sulfur disproportionating microorganisms.</title>
        <authorList>
            <person name="Ward L.M."/>
            <person name="Bertran E."/>
            <person name="Johnston D.T."/>
        </authorList>
    </citation>
    <scope>NUCLEOTIDE SEQUENCE [LARGE SCALE GENOMIC DNA]</scope>
    <source>
        <strain evidence="2 3">DSM 100025</strain>
    </source>
</reference>
<dbReference type="SUPFAM" id="SSF109604">
    <property type="entry name" value="HD-domain/PDEase-like"/>
    <property type="match status" value="1"/>
</dbReference>
<sequence>MHLPGEPPEPGVEVDLPEEIPPSRRAERTLSAAVQALVPADPRHLRALFALCAHPHSDAAEFTDVILRDFGLTLQLLRRGNAAFFGRGRQRVIRMRHIVVLLGIDNISRAISPLPLLPEGDRAADGEAGPLLRLLARSVFEATLARSLTPTGLEAQEVTACAMLKRLGQVLLSVVQPGVGRTLWALRAKPGLLDRTAKRMTGWRPGELGLAAARRWNFPGIIRLSIAPARQRLRAGRGRDRRLVTLVDEVHAWVDGAAVKETSRRYLEEIQEDLFKLTGFSPKRFERLVARSVFDFEKGNPGFFRLLRDEGVFDRLVG</sequence>
<gene>
    <name evidence="2" type="ORF">G3N55_01735</name>
</gene>
<feature type="domain" description="HDOD" evidence="1">
    <location>
        <begin position="38"/>
        <end position="232"/>
    </location>
</feature>
<keyword evidence="3" id="KW-1185">Reference proteome</keyword>
<evidence type="ECO:0000259" key="1">
    <source>
        <dbReference type="PROSITE" id="PS51833"/>
    </source>
</evidence>